<keyword evidence="3" id="KW-0472">Membrane</keyword>
<evidence type="ECO:0000313" key="4">
    <source>
        <dbReference type="EMBL" id="AXL20321.1"/>
    </source>
</evidence>
<keyword evidence="2" id="KW-1277">Toxin-antitoxin system</keyword>
<dbReference type="GO" id="GO:0006355">
    <property type="term" value="P:regulation of DNA-templated transcription"/>
    <property type="evidence" value="ECO:0007669"/>
    <property type="project" value="InterPro"/>
</dbReference>
<dbReference type="InterPro" id="IPR007337">
    <property type="entry name" value="RelB/DinJ"/>
</dbReference>
<dbReference type="GO" id="GO:0006351">
    <property type="term" value="P:DNA-templated transcription"/>
    <property type="evidence" value="ECO:0007669"/>
    <property type="project" value="TreeGrafter"/>
</dbReference>
<dbReference type="Gene3D" id="1.10.1220.10">
    <property type="entry name" value="Met repressor-like"/>
    <property type="match status" value="1"/>
</dbReference>
<protein>
    <submittedName>
        <fullName evidence="4">Type II toxin-antitoxin system RelB/DinJ family antitoxin</fullName>
    </submittedName>
</protein>
<evidence type="ECO:0000256" key="1">
    <source>
        <dbReference type="ARBA" id="ARBA00010562"/>
    </source>
</evidence>
<dbReference type="PANTHER" id="PTHR38781">
    <property type="entry name" value="ANTITOXIN DINJ-RELATED"/>
    <property type="match status" value="1"/>
</dbReference>
<gene>
    <name evidence="4" type="ORF">DKB62_01335</name>
</gene>
<evidence type="ECO:0000256" key="3">
    <source>
        <dbReference type="SAM" id="Phobius"/>
    </source>
</evidence>
<keyword evidence="3" id="KW-0812">Transmembrane</keyword>
<dbReference type="NCBIfam" id="TIGR02384">
    <property type="entry name" value="RelB_DinJ"/>
    <property type="match status" value="1"/>
</dbReference>
<dbReference type="EMBL" id="CP029462">
    <property type="protein sequence ID" value="AXL20321.1"/>
    <property type="molecule type" value="Genomic_DNA"/>
</dbReference>
<feature type="transmembrane region" description="Helical" evidence="3">
    <location>
        <begin position="21"/>
        <end position="41"/>
    </location>
</feature>
<dbReference type="InterPro" id="IPR013321">
    <property type="entry name" value="Arc_rbn_hlx_hlx"/>
</dbReference>
<keyword evidence="5" id="KW-1185">Reference proteome</keyword>
<proteinExistence type="inferred from homology"/>
<dbReference type="Pfam" id="PF04221">
    <property type="entry name" value="RelB"/>
    <property type="match status" value="1"/>
</dbReference>
<dbReference type="OrthoDB" id="9804867at2"/>
<name>A0A346AWS8_9FIRM</name>
<dbReference type="Proteomes" id="UP000254337">
    <property type="component" value="Chromosome"/>
</dbReference>
<sequence>MATVSATIKIDESLKKDSQKLFAAMGLTLSSAITIFLSQAVREQGLPFKPTLRTNSHPLSDELLSIIKEAHEGINMSNSFDTVDELMRDLDA</sequence>
<evidence type="ECO:0000256" key="2">
    <source>
        <dbReference type="ARBA" id="ARBA00022649"/>
    </source>
</evidence>
<dbReference type="PANTHER" id="PTHR38781:SF1">
    <property type="entry name" value="ANTITOXIN DINJ-RELATED"/>
    <property type="match status" value="1"/>
</dbReference>
<dbReference type="RefSeq" id="WP_107195979.1">
    <property type="nucleotide sequence ID" value="NZ_CALYAU010000003.1"/>
</dbReference>
<keyword evidence="3" id="KW-1133">Transmembrane helix</keyword>
<accession>A0A346AWS8</accession>
<organism evidence="4 5">
    <name type="scientific">Megasphaera stantonii</name>
    <dbReference type="NCBI Taxonomy" id="2144175"/>
    <lineage>
        <taxon>Bacteria</taxon>
        <taxon>Bacillati</taxon>
        <taxon>Bacillota</taxon>
        <taxon>Negativicutes</taxon>
        <taxon>Veillonellales</taxon>
        <taxon>Veillonellaceae</taxon>
        <taxon>Megasphaera</taxon>
    </lineage>
</organism>
<dbReference type="AlphaFoldDB" id="A0A346AWS8"/>
<comment type="similarity">
    <text evidence="1">Belongs to the RelB/DinJ antitoxin family.</text>
</comment>
<evidence type="ECO:0000313" key="5">
    <source>
        <dbReference type="Proteomes" id="UP000254337"/>
    </source>
</evidence>
<dbReference type="KEGG" id="meg:DKB62_01335"/>
<reference evidence="4 5" key="1">
    <citation type="submission" date="2018-05" db="EMBL/GenBank/DDBJ databases">
        <title>Complete genome sequence of Megasphaera sp. AJH120T, isolated from the ceca of a chicken.</title>
        <authorList>
            <person name="Maki J."/>
            <person name="Looft T."/>
        </authorList>
    </citation>
    <scope>NUCLEOTIDE SEQUENCE [LARGE SCALE GENOMIC DNA]</scope>
    <source>
        <strain evidence="4 5">AJH120</strain>
    </source>
</reference>